<organism evidence="5">
    <name type="scientific">Caenorhabditis remanei</name>
    <name type="common">Caenorhabditis vulgaris</name>
    <dbReference type="NCBI Taxonomy" id="31234"/>
    <lineage>
        <taxon>Eukaryota</taxon>
        <taxon>Metazoa</taxon>
        <taxon>Ecdysozoa</taxon>
        <taxon>Nematoda</taxon>
        <taxon>Chromadorea</taxon>
        <taxon>Rhabditida</taxon>
        <taxon>Rhabditina</taxon>
        <taxon>Rhabditomorpha</taxon>
        <taxon>Rhabditoidea</taxon>
        <taxon>Rhabditidae</taxon>
        <taxon>Peloderinae</taxon>
        <taxon>Caenorhabditis</taxon>
    </lineage>
</organism>
<keyword evidence="2" id="KW-0732">Signal</keyword>
<dbReference type="STRING" id="31234.E3NMB2"/>
<gene>
    <name evidence="4" type="ORF">CRE_27930</name>
</gene>
<dbReference type="InterPro" id="IPR016187">
    <property type="entry name" value="CTDL_fold"/>
</dbReference>
<dbReference type="AlphaFoldDB" id="E3NMB2"/>
<dbReference type="PANTHER" id="PTHR22991:SF44">
    <property type="entry name" value="C-TYPE LECTIN-RELATED"/>
    <property type="match status" value="1"/>
</dbReference>
<evidence type="ECO:0000256" key="1">
    <source>
        <dbReference type="ARBA" id="ARBA00023157"/>
    </source>
</evidence>
<dbReference type="Gene3D" id="3.10.100.10">
    <property type="entry name" value="Mannose-Binding Protein A, subunit A"/>
    <property type="match status" value="1"/>
</dbReference>
<dbReference type="InterPro" id="IPR001304">
    <property type="entry name" value="C-type_lectin-like"/>
</dbReference>
<feature type="signal peptide" evidence="2">
    <location>
        <begin position="1"/>
        <end position="20"/>
    </location>
</feature>
<evidence type="ECO:0000259" key="3">
    <source>
        <dbReference type="PROSITE" id="PS50041"/>
    </source>
</evidence>
<dbReference type="SMART" id="SM00034">
    <property type="entry name" value="CLECT"/>
    <property type="match status" value="1"/>
</dbReference>
<dbReference type="InParanoid" id="E3NMB2"/>
<dbReference type="EMBL" id="DS269011">
    <property type="protein sequence ID" value="EFP07139.1"/>
    <property type="molecule type" value="Genomic_DNA"/>
</dbReference>
<feature type="domain" description="C-type lectin" evidence="3">
    <location>
        <begin position="34"/>
        <end position="145"/>
    </location>
</feature>
<proteinExistence type="predicted"/>
<dbReference type="eggNOG" id="KOG4297">
    <property type="taxonomic scope" value="Eukaryota"/>
</dbReference>
<dbReference type="PROSITE" id="PS00615">
    <property type="entry name" value="C_TYPE_LECTIN_1"/>
    <property type="match status" value="1"/>
</dbReference>
<keyword evidence="5" id="KW-1185">Reference proteome</keyword>
<dbReference type="OrthoDB" id="441660at2759"/>
<sequence>MLRQFIACLALLILPQLTLATAGTPICTNGFTLINGKCWRFFATGASHRSAERTCMNYGATLVTVKNAIDNRAVQTIVGTSTYSIWMGLYCFGNDVTKCLWDDASGSSELYDNFLSAYPQIETGKCVVYSLQSSMVGRWYSADCQNETRAFVCELPTSYAGWLDNFVLAESRFSPSLLFGTYRKYCIITAPVIERHLYYNGTPSILRIHEYEYLRVFFLFLIRSSVIDNVLISEKNVQKRFFVQI</sequence>
<dbReference type="HOGENOM" id="CLU_1134462_0_0_1"/>
<evidence type="ECO:0000256" key="2">
    <source>
        <dbReference type="SAM" id="SignalP"/>
    </source>
</evidence>
<reference evidence="4" key="1">
    <citation type="submission" date="2007-07" db="EMBL/GenBank/DDBJ databases">
        <title>PCAP assembly of the Caenorhabditis remanei genome.</title>
        <authorList>
            <consortium name="The Caenorhabditis remanei Sequencing Consortium"/>
            <person name="Wilson R.K."/>
        </authorList>
    </citation>
    <scope>NUCLEOTIDE SEQUENCE [LARGE SCALE GENOMIC DNA]</scope>
    <source>
        <strain evidence="4">PB4641</strain>
    </source>
</reference>
<dbReference type="PROSITE" id="PS50041">
    <property type="entry name" value="C_TYPE_LECTIN_2"/>
    <property type="match status" value="1"/>
</dbReference>
<dbReference type="SUPFAM" id="SSF56436">
    <property type="entry name" value="C-type lectin-like"/>
    <property type="match status" value="1"/>
</dbReference>
<evidence type="ECO:0000313" key="5">
    <source>
        <dbReference type="Proteomes" id="UP000008281"/>
    </source>
</evidence>
<name>E3NMB2_CAERE</name>
<keyword evidence="1" id="KW-1015">Disulfide bond</keyword>
<feature type="chain" id="PRO_5003178878" description="C-type lectin domain-containing protein" evidence="2">
    <location>
        <begin position="21"/>
        <end position="245"/>
    </location>
</feature>
<dbReference type="Proteomes" id="UP000008281">
    <property type="component" value="Unassembled WGS sequence"/>
</dbReference>
<accession>E3NMB2</accession>
<dbReference type="InterPro" id="IPR018378">
    <property type="entry name" value="C-type_lectin_CS"/>
</dbReference>
<dbReference type="CDD" id="cd00037">
    <property type="entry name" value="CLECT"/>
    <property type="match status" value="1"/>
</dbReference>
<evidence type="ECO:0000313" key="4">
    <source>
        <dbReference type="EMBL" id="EFP07139.1"/>
    </source>
</evidence>
<dbReference type="PANTHER" id="PTHR22991">
    <property type="entry name" value="PROTEIN CBG13490"/>
    <property type="match status" value="1"/>
</dbReference>
<protein>
    <recommendedName>
        <fullName evidence="3">C-type lectin domain-containing protein</fullName>
    </recommendedName>
</protein>
<dbReference type="InterPro" id="IPR050976">
    <property type="entry name" value="Snaclec"/>
</dbReference>
<dbReference type="Pfam" id="PF00059">
    <property type="entry name" value="Lectin_C"/>
    <property type="match status" value="1"/>
</dbReference>
<dbReference type="InterPro" id="IPR016186">
    <property type="entry name" value="C-type_lectin-like/link_sf"/>
</dbReference>